<feature type="active site" evidence="2">
    <location>
        <position position="407"/>
    </location>
</feature>
<dbReference type="InterPro" id="IPR001590">
    <property type="entry name" value="Peptidase_M12B"/>
</dbReference>
<dbReference type="Gene3D" id="3.40.390.10">
    <property type="entry name" value="Collagenase (Catalytic Domain)"/>
    <property type="match status" value="1"/>
</dbReference>
<dbReference type="PROSITE" id="PS50215">
    <property type="entry name" value="ADAM_MEPRO"/>
    <property type="match status" value="1"/>
</dbReference>
<proteinExistence type="predicted"/>
<keyword evidence="5" id="KW-0401">Integrin</keyword>
<dbReference type="GO" id="GO:0046872">
    <property type="term" value="F:metal ion binding"/>
    <property type="evidence" value="ECO:0007669"/>
    <property type="project" value="UniProtKB-KW"/>
</dbReference>
<dbReference type="EMBL" id="GHBY01000359">
    <property type="protein sequence ID" value="MUP40536.1"/>
    <property type="molecule type" value="Transcribed_RNA"/>
</dbReference>
<feature type="signal peptide" evidence="3">
    <location>
        <begin position="1"/>
        <end position="27"/>
    </location>
</feature>
<dbReference type="AlphaFoldDB" id="A0A646QD23"/>
<dbReference type="GO" id="GO:0004222">
    <property type="term" value="F:metalloendopeptidase activity"/>
    <property type="evidence" value="ECO:0007669"/>
    <property type="project" value="InterPro"/>
</dbReference>
<comment type="caution">
    <text evidence="2">Lacks conserved residue(s) required for the propagation of feature annotation.</text>
</comment>
<evidence type="ECO:0000259" key="4">
    <source>
        <dbReference type="PROSITE" id="PS50215"/>
    </source>
</evidence>
<feature type="chain" id="PRO_5024791172" evidence="3">
    <location>
        <begin position="28"/>
        <end position="472"/>
    </location>
</feature>
<protein>
    <submittedName>
        <fullName evidence="5">Zinc metalloproteinase/disintegrin</fullName>
    </submittedName>
</protein>
<sequence>MSPSLMAAALITVEIILLCLRVPKASATITTTSAIATEENVHQQEQQQQIDNKDPFYSAVLRSLLGIELPDEFEVVYPYFADEKGRFVTSLSEENENITRSDRKRRHVGSEKTKKTHRLFIGIEHQNEKLVLKLRTNKKFLAPHATVERLPSNNPQEKESLSNECYYIGRLKHQRHSIIAVDICDGLTGFIQAKERAYFIAPLHGVQEHRTWSAHLLYPVNASIPISLANDQWRDDDITENRTIVERNIRSAITSNDVSDTSSPKIKEKYMAVTVAADHSVVEFHKNKVEQFILILMNIVNAIYSDPSLGAKLSIVVTRIILLQQDENDKISEGNSRQSLENVCLWFKEMNRNHSGFKKHDIGIYLTRLDIGGPAGYAPVGGMCNPRRSCSLNRDEGLTSAFVIAHEIGHVLGFSHDGDEDERNTCSQDGAEGSIMAPLVLATFRKFHWSKCTVNEYRNKIKYVHLPVSGFA</sequence>
<feature type="domain" description="Peptidase M12B" evidence="4">
    <location>
        <begin position="269"/>
        <end position="459"/>
    </location>
</feature>
<evidence type="ECO:0000256" key="2">
    <source>
        <dbReference type="PROSITE-ProRule" id="PRU00276"/>
    </source>
</evidence>
<keyword evidence="1" id="KW-1015">Disulfide bond</keyword>
<dbReference type="GO" id="GO:0007229">
    <property type="term" value="P:integrin-mediated signaling pathway"/>
    <property type="evidence" value="ECO:0007669"/>
    <property type="project" value="UniProtKB-KW"/>
</dbReference>
<evidence type="ECO:0000256" key="1">
    <source>
        <dbReference type="ARBA" id="ARBA00023157"/>
    </source>
</evidence>
<dbReference type="PANTHER" id="PTHR11905">
    <property type="entry name" value="ADAM A DISINTEGRIN AND METALLOPROTEASE DOMAIN"/>
    <property type="match status" value="1"/>
</dbReference>
<organism evidence="5">
    <name type="scientific">Hemiscolopendra marginata</name>
    <dbReference type="NCBI Taxonomy" id="943146"/>
    <lineage>
        <taxon>Eukaryota</taxon>
        <taxon>Metazoa</taxon>
        <taxon>Ecdysozoa</taxon>
        <taxon>Arthropoda</taxon>
        <taxon>Myriapoda</taxon>
        <taxon>Chilopoda</taxon>
        <taxon>Pleurostigmophora</taxon>
        <taxon>Scolopendromorpha</taxon>
        <taxon>Scolopendridae</taxon>
        <taxon>Hemiscolopendra</taxon>
    </lineage>
</organism>
<evidence type="ECO:0000313" key="5">
    <source>
        <dbReference type="EMBL" id="MUP40536.1"/>
    </source>
</evidence>
<dbReference type="InterPro" id="IPR002870">
    <property type="entry name" value="Peptidase_M12B_N"/>
</dbReference>
<feature type="binding site" evidence="2">
    <location>
        <position position="410"/>
    </location>
    <ligand>
        <name>Zn(2+)</name>
        <dbReference type="ChEBI" id="CHEBI:29105"/>
        <note>catalytic</note>
    </ligand>
</feature>
<dbReference type="InterPro" id="IPR024079">
    <property type="entry name" value="MetalloPept_cat_dom_sf"/>
</dbReference>
<dbReference type="GO" id="GO:0006508">
    <property type="term" value="P:proteolysis"/>
    <property type="evidence" value="ECO:0007669"/>
    <property type="project" value="InterPro"/>
</dbReference>
<keyword evidence="3" id="KW-0732">Signal</keyword>
<dbReference type="Pfam" id="PF13688">
    <property type="entry name" value="Reprolysin_5"/>
    <property type="match status" value="1"/>
</dbReference>
<accession>A0A646QD23</accession>
<feature type="binding site" evidence="2">
    <location>
        <position position="406"/>
    </location>
    <ligand>
        <name>Zn(2+)</name>
        <dbReference type="ChEBI" id="CHEBI:29105"/>
        <note>catalytic</note>
    </ligand>
</feature>
<reference evidence="5" key="1">
    <citation type="submission" date="2018-11" db="EMBL/GenBank/DDBJ databases">
        <title>Venom-gland transcriptomics and venom proteomics of the Florida green centipede (Hemiscolopendra marginata) reveal sex-based variation in a centipede venom.</title>
        <authorList>
            <person name="Nystrom G.S."/>
            <person name="Ward M.J."/>
            <person name="Ellsworth S.A."/>
            <person name="Rokyta D.R."/>
        </authorList>
    </citation>
    <scope>NUCLEOTIDE SEQUENCE</scope>
    <source>
        <tissue evidence="5">Venom gland</tissue>
    </source>
</reference>
<keyword evidence="2" id="KW-0862">Zinc</keyword>
<feature type="binding site" evidence="2">
    <location>
        <position position="416"/>
    </location>
    <ligand>
        <name>Zn(2+)</name>
        <dbReference type="ChEBI" id="CHEBI:29105"/>
        <note>catalytic</note>
    </ligand>
</feature>
<evidence type="ECO:0000256" key="3">
    <source>
        <dbReference type="SAM" id="SignalP"/>
    </source>
</evidence>
<keyword evidence="2" id="KW-0479">Metal-binding</keyword>
<dbReference type="PANTHER" id="PTHR11905:SF256">
    <property type="entry name" value="PEPTIDASE M12B DOMAIN-CONTAINING PROTEIN"/>
    <property type="match status" value="1"/>
</dbReference>
<dbReference type="Pfam" id="PF01562">
    <property type="entry name" value="Pep_M12B_propep"/>
    <property type="match status" value="1"/>
</dbReference>
<dbReference type="CDD" id="cd04273">
    <property type="entry name" value="ZnMc_ADAMTS_like"/>
    <property type="match status" value="1"/>
</dbReference>
<dbReference type="SUPFAM" id="SSF55486">
    <property type="entry name" value="Metalloproteases ('zincins'), catalytic domain"/>
    <property type="match status" value="1"/>
</dbReference>
<name>A0A646QD23_9MYRI</name>